<keyword evidence="4" id="KW-0720">Serine protease</keyword>
<dbReference type="PROSITE" id="PS51892">
    <property type="entry name" value="SUBTILASE"/>
    <property type="match status" value="1"/>
</dbReference>
<evidence type="ECO:0000256" key="1">
    <source>
        <dbReference type="ARBA" id="ARBA00011073"/>
    </source>
</evidence>
<dbReference type="PRINTS" id="PR00723">
    <property type="entry name" value="SUBTILISIN"/>
</dbReference>
<dbReference type="RefSeq" id="WP_014441488.1">
    <property type="nucleotide sequence ID" value="NC_017093.1"/>
</dbReference>
<evidence type="ECO:0000256" key="7">
    <source>
        <dbReference type="SAM" id="SignalP"/>
    </source>
</evidence>
<evidence type="ECO:0000313" key="10">
    <source>
        <dbReference type="Proteomes" id="UP000007882"/>
    </source>
</evidence>
<evidence type="ECO:0000313" key="9">
    <source>
        <dbReference type="EMBL" id="BAL86591.1"/>
    </source>
</evidence>
<organism evidence="9 10">
    <name type="scientific">Actinoplanes missouriensis (strain ATCC 14538 / DSM 43046 / CBS 188.64 / JCM 3121 / NBRC 102363 / NCIMB 12654 / NRRL B-3342 / UNCC 431)</name>
    <dbReference type="NCBI Taxonomy" id="512565"/>
    <lineage>
        <taxon>Bacteria</taxon>
        <taxon>Bacillati</taxon>
        <taxon>Actinomycetota</taxon>
        <taxon>Actinomycetes</taxon>
        <taxon>Micromonosporales</taxon>
        <taxon>Micromonosporaceae</taxon>
        <taxon>Actinoplanes</taxon>
    </lineage>
</organism>
<evidence type="ECO:0000256" key="5">
    <source>
        <dbReference type="PROSITE-ProRule" id="PRU01240"/>
    </source>
</evidence>
<dbReference type="InterPro" id="IPR015500">
    <property type="entry name" value="Peptidase_S8_subtilisin-rel"/>
</dbReference>
<keyword evidence="6" id="KW-0472">Membrane</keyword>
<evidence type="ECO:0000256" key="3">
    <source>
        <dbReference type="ARBA" id="ARBA00022801"/>
    </source>
</evidence>
<accession>I0H0Q4</accession>
<dbReference type="eggNOG" id="COG1404">
    <property type="taxonomic scope" value="Bacteria"/>
</dbReference>
<dbReference type="PANTHER" id="PTHR43806">
    <property type="entry name" value="PEPTIDASE S8"/>
    <property type="match status" value="1"/>
</dbReference>
<dbReference type="AlphaFoldDB" id="I0H0Q4"/>
<dbReference type="KEGG" id="ams:AMIS_13710"/>
<dbReference type="HOGENOM" id="CLU_011263_13_3_11"/>
<feature type="signal peptide" evidence="7">
    <location>
        <begin position="1"/>
        <end position="23"/>
    </location>
</feature>
<proteinExistence type="inferred from homology"/>
<evidence type="ECO:0000256" key="4">
    <source>
        <dbReference type="ARBA" id="ARBA00022825"/>
    </source>
</evidence>
<dbReference type="InterPro" id="IPR050131">
    <property type="entry name" value="Peptidase_S8_subtilisin-like"/>
</dbReference>
<dbReference type="GO" id="GO:0006508">
    <property type="term" value="P:proteolysis"/>
    <property type="evidence" value="ECO:0007669"/>
    <property type="project" value="UniProtKB-KW"/>
</dbReference>
<sequence>MRKAAFVAVAALAGALTPGAAVAAPGVNCAPPGESEVAASWARSVLRADALGTVADGSGVRVAVLSTGADAGQPLLRQRVLNGVDAVDGGFANDDCTGTGTQVAGVIVGRPGDAGMAGLAPNSRVLPIRVQLDDPLGSEADPDALARGINQAAGNGADVVVVVSPVYRDDTDLANAVEAAIDQGVVVVAAAGDQGGADEGNPTPYPAAYRDVIGVGAIDQNGRIWPDSQRGDFVDLVAPGVAVPTPQTGRGLVEVSGTGVAAGFVGAAAALVHDRRPNLSAREVGRLLTGTAGPAPAGPAFGAGVVDPYAAITSQLVPAERRALPGVEAVPPPDTAAEGRRRAYALSGAGVAGVLVVMVIVMAAAMRRSRRQRWRPGTASVLPVREEPLEPGPPVMLLDERR</sequence>
<keyword evidence="6" id="KW-0812">Transmembrane</keyword>
<keyword evidence="2 9" id="KW-0645">Protease</keyword>
<keyword evidence="10" id="KW-1185">Reference proteome</keyword>
<dbReference type="InterPro" id="IPR000209">
    <property type="entry name" value="Peptidase_S8/S53_dom"/>
</dbReference>
<comment type="caution">
    <text evidence="5">Lacks conserved residue(s) required for the propagation of feature annotation.</text>
</comment>
<dbReference type="EMBL" id="AP012319">
    <property type="protein sequence ID" value="BAL86591.1"/>
    <property type="molecule type" value="Genomic_DNA"/>
</dbReference>
<protein>
    <submittedName>
        <fullName evidence="9">Putative subtilase-family protease</fullName>
    </submittedName>
</protein>
<evidence type="ECO:0000259" key="8">
    <source>
        <dbReference type="Pfam" id="PF00082"/>
    </source>
</evidence>
<keyword evidence="7" id="KW-0732">Signal</keyword>
<dbReference type="Gene3D" id="3.40.50.200">
    <property type="entry name" value="Peptidase S8/S53 domain"/>
    <property type="match status" value="1"/>
</dbReference>
<gene>
    <name evidence="9" type="ordered locus">AMIS_13710</name>
</gene>
<dbReference type="GO" id="GO:0004252">
    <property type="term" value="F:serine-type endopeptidase activity"/>
    <property type="evidence" value="ECO:0007669"/>
    <property type="project" value="InterPro"/>
</dbReference>
<keyword evidence="6" id="KW-1133">Transmembrane helix</keyword>
<comment type="similarity">
    <text evidence="1 5">Belongs to the peptidase S8 family.</text>
</comment>
<keyword evidence="3" id="KW-0378">Hydrolase</keyword>
<dbReference type="STRING" id="512565.AMIS_13710"/>
<dbReference type="PANTHER" id="PTHR43806:SF11">
    <property type="entry name" value="CEREVISIN-RELATED"/>
    <property type="match status" value="1"/>
</dbReference>
<evidence type="ECO:0000256" key="2">
    <source>
        <dbReference type="ARBA" id="ARBA00022670"/>
    </source>
</evidence>
<dbReference type="PATRIC" id="fig|512565.3.peg.1377"/>
<name>I0H0Q4_ACTM4</name>
<dbReference type="SUPFAM" id="SSF52743">
    <property type="entry name" value="Subtilisin-like"/>
    <property type="match status" value="1"/>
</dbReference>
<dbReference type="Pfam" id="PF00082">
    <property type="entry name" value="Peptidase_S8"/>
    <property type="match status" value="1"/>
</dbReference>
<evidence type="ECO:0000256" key="6">
    <source>
        <dbReference type="SAM" id="Phobius"/>
    </source>
</evidence>
<reference evidence="9 10" key="1">
    <citation type="submission" date="2012-02" db="EMBL/GenBank/DDBJ databases">
        <title>Complete genome sequence of Actinoplanes missouriensis 431 (= NBRC 102363).</title>
        <authorList>
            <person name="Ohnishi Y."/>
            <person name="Ishikawa J."/>
            <person name="Sekine M."/>
            <person name="Hosoyama A."/>
            <person name="Harada T."/>
            <person name="Narita H."/>
            <person name="Hata T."/>
            <person name="Konno Y."/>
            <person name="Tutikane K."/>
            <person name="Fujita N."/>
            <person name="Horinouchi S."/>
            <person name="Hayakawa M."/>
        </authorList>
    </citation>
    <scope>NUCLEOTIDE SEQUENCE [LARGE SCALE GENOMIC DNA]</scope>
    <source>
        <strain evidence="10">ATCC 14538 / DSM 43046 / CBS 188.64 / JCM 3121 / NBRC 102363 / NCIMB 12654 / NRRL B-3342 / UNCC 431</strain>
    </source>
</reference>
<dbReference type="OrthoDB" id="5240330at2"/>
<dbReference type="Proteomes" id="UP000007882">
    <property type="component" value="Chromosome"/>
</dbReference>
<feature type="transmembrane region" description="Helical" evidence="6">
    <location>
        <begin position="343"/>
        <end position="365"/>
    </location>
</feature>
<feature type="chain" id="PRO_5003628461" evidence="7">
    <location>
        <begin position="24"/>
        <end position="402"/>
    </location>
</feature>
<dbReference type="InterPro" id="IPR036852">
    <property type="entry name" value="Peptidase_S8/S53_dom_sf"/>
</dbReference>
<feature type="domain" description="Peptidase S8/S53" evidence="8">
    <location>
        <begin position="57"/>
        <end position="295"/>
    </location>
</feature>